<dbReference type="Pfam" id="PF12867">
    <property type="entry name" value="DinB_2"/>
    <property type="match status" value="1"/>
</dbReference>
<dbReference type="Proteomes" id="UP000654345">
    <property type="component" value="Unassembled WGS sequence"/>
</dbReference>
<feature type="domain" description="DinB-like" evidence="1">
    <location>
        <begin position="12"/>
        <end position="145"/>
    </location>
</feature>
<dbReference type="InterPro" id="IPR034660">
    <property type="entry name" value="DinB/YfiT-like"/>
</dbReference>
<evidence type="ECO:0000313" key="2">
    <source>
        <dbReference type="EMBL" id="GHO57291.1"/>
    </source>
</evidence>
<proteinExistence type="predicted"/>
<dbReference type="Gene3D" id="1.20.120.450">
    <property type="entry name" value="dinb family like domain"/>
    <property type="match status" value="1"/>
</dbReference>
<evidence type="ECO:0000259" key="1">
    <source>
        <dbReference type="Pfam" id="PF12867"/>
    </source>
</evidence>
<reference evidence="2 3" key="1">
    <citation type="journal article" date="2021" name="Int. J. Syst. Evol. Microbiol.">
        <title>Reticulibacter mediterranei gen. nov., sp. nov., within the new family Reticulibacteraceae fam. nov., and Ktedonospora formicarum gen. nov., sp. nov., Ktedonobacter robiniae sp. nov., Dictyobacter formicarum sp. nov. and Dictyobacter arantiisoli sp. nov., belonging to the class Ktedonobacteria.</title>
        <authorList>
            <person name="Yabe S."/>
            <person name="Zheng Y."/>
            <person name="Wang C.M."/>
            <person name="Sakai Y."/>
            <person name="Abe K."/>
            <person name="Yokota A."/>
            <person name="Donadio S."/>
            <person name="Cavaletti L."/>
            <person name="Monciardini P."/>
        </authorList>
    </citation>
    <scope>NUCLEOTIDE SEQUENCE [LARGE SCALE GENOMIC DNA]</scope>
    <source>
        <strain evidence="2 3">SOSP1-30</strain>
    </source>
</reference>
<dbReference type="EMBL" id="BNJG01000002">
    <property type="protein sequence ID" value="GHO57291.1"/>
    <property type="molecule type" value="Genomic_DNA"/>
</dbReference>
<accession>A0ABQ3UWR4</accession>
<sequence length="171" mass="18384">MNATTLLREQIQQAHGFLNATLEGITTEQTHWAPPGTANPIAATYVHAIASEDLAINMVLKGGAPLYASEWAEKTGISEVQPLSTAEWTRRVRIDLPAMSIYTQAVHAATDAYLATLTDEDLARDLDLTAFGLGHMTVGTILNRMVLGHVDNMTGEISVLKGLQGAKGYPI</sequence>
<comment type="caution">
    <text evidence="2">The sequence shown here is derived from an EMBL/GenBank/DDBJ whole genome shotgun (WGS) entry which is preliminary data.</text>
</comment>
<evidence type="ECO:0000313" key="3">
    <source>
        <dbReference type="Proteomes" id="UP000654345"/>
    </source>
</evidence>
<dbReference type="SUPFAM" id="SSF109854">
    <property type="entry name" value="DinB/YfiT-like putative metalloenzymes"/>
    <property type="match status" value="1"/>
</dbReference>
<name>A0ABQ3UWR4_9CHLR</name>
<organism evidence="2 3">
    <name type="scientific">Ktedonobacter robiniae</name>
    <dbReference type="NCBI Taxonomy" id="2778365"/>
    <lineage>
        <taxon>Bacteria</taxon>
        <taxon>Bacillati</taxon>
        <taxon>Chloroflexota</taxon>
        <taxon>Ktedonobacteria</taxon>
        <taxon>Ktedonobacterales</taxon>
        <taxon>Ktedonobacteraceae</taxon>
        <taxon>Ktedonobacter</taxon>
    </lineage>
</organism>
<dbReference type="RefSeq" id="WP_201373708.1">
    <property type="nucleotide sequence ID" value="NZ_BNJG01000002.1"/>
</dbReference>
<dbReference type="InterPro" id="IPR024775">
    <property type="entry name" value="DinB-like"/>
</dbReference>
<gene>
    <name evidence="2" type="ORF">KSB_57660</name>
</gene>
<keyword evidence="3" id="KW-1185">Reference proteome</keyword>
<protein>
    <recommendedName>
        <fullName evidence="1">DinB-like domain-containing protein</fullName>
    </recommendedName>
</protein>